<dbReference type="Gene3D" id="3.40.50.2300">
    <property type="match status" value="1"/>
</dbReference>
<dbReference type="GO" id="GO:0000160">
    <property type="term" value="P:phosphorelay signal transduction system"/>
    <property type="evidence" value="ECO:0007669"/>
    <property type="project" value="InterPro"/>
</dbReference>
<dbReference type="InterPro" id="IPR013656">
    <property type="entry name" value="PAS_4"/>
</dbReference>
<dbReference type="STRING" id="115783.SAMN02745119_02606"/>
<dbReference type="Gene3D" id="3.30.450.40">
    <property type="match status" value="1"/>
</dbReference>
<evidence type="ECO:0000259" key="6">
    <source>
        <dbReference type="PROSITE" id="PS50887"/>
    </source>
</evidence>
<dbReference type="InterPro" id="IPR029016">
    <property type="entry name" value="GAF-like_dom_sf"/>
</dbReference>
<dbReference type="OrthoDB" id="9812034at2"/>
<dbReference type="EMBL" id="FUWR01000016">
    <property type="protein sequence ID" value="SKA09108.1"/>
    <property type="molecule type" value="Genomic_DNA"/>
</dbReference>
<evidence type="ECO:0000313" key="8">
    <source>
        <dbReference type="Proteomes" id="UP000190102"/>
    </source>
</evidence>
<dbReference type="AlphaFoldDB" id="A0A1T4R0K8"/>
<evidence type="ECO:0000256" key="2">
    <source>
        <dbReference type="ARBA" id="ARBA00022777"/>
    </source>
</evidence>
<dbReference type="InterPro" id="IPR043128">
    <property type="entry name" value="Rev_trsase/Diguanyl_cyclase"/>
</dbReference>
<dbReference type="PANTHER" id="PTHR44757">
    <property type="entry name" value="DIGUANYLATE CYCLASE DGCP"/>
    <property type="match status" value="1"/>
</dbReference>
<dbReference type="InterPro" id="IPR001789">
    <property type="entry name" value="Sig_transdc_resp-reg_receiver"/>
</dbReference>
<dbReference type="InterPro" id="IPR029787">
    <property type="entry name" value="Nucleotide_cyclase"/>
</dbReference>
<dbReference type="PANTHER" id="PTHR44757:SF2">
    <property type="entry name" value="BIOFILM ARCHITECTURE MAINTENANCE PROTEIN MBAA"/>
    <property type="match status" value="1"/>
</dbReference>
<dbReference type="SUPFAM" id="SSF52172">
    <property type="entry name" value="CheY-like"/>
    <property type="match status" value="1"/>
</dbReference>
<dbReference type="InterPro" id="IPR035965">
    <property type="entry name" value="PAS-like_dom_sf"/>
</dbReference>
<evidence type="ECO:0000256" key="1">
    <source>
        <dbReference type="ARBA" id="ARBA00022679"/>
    </source>
</evidence>
<dbReference type="PROSITE" id="PS50887">
    <property type="entry name" value="GGDEF"/>
    <property type="match status" value="1"/>
</dbReference>
<dbReference type="PROSITE" id="PS50113">
    <property type="entry name" value="PAC"/>
    <property type="match status" value="1"/>
</dbReference>
<dbReference type="GO" id="GO:0016301">
    <property type="term" value="F:kinase activity"/>
    <property type="evidence" value="ECO:0007669"/>
    <property type="project" value="UniProtKB-KW"/>
</dbReference>
<dbReference type="CDD" id="cd01949">
    <property type="entry name" value="GGDEF"/>
    <property type="match status" value="1"/>
</dbReference>
<dbReference type="Gene3D" id="3.30.70.270">
    <property type="match status" value="1"/>
</dbReference>
<evidence type="ECO:0000256" key="3">
    <source>
        <dbReference type="PROSITE-ProRule" id="PRU00169"/>
    </source>
</evidence>
<evidence type="ECO:0000313" key="7">
    <source>
        <dbReference type="EMBL" id="SKA09108.1"/>
    </source>
</evidence>
<protein>
    <submittedName>
        <fullName evidence="7">Diguanylate cyclase (GGDEF) domain-containing protein</fullName>
    </submittedName>
</protein>
<sequence length="607" mass="68021">MAVPQLYADTPSLLELREITVLFAEDDPSVRTHISRMLSPVCGELYTAENGRVALELFRRKMPDLVLTDISMPAMTGLDLARQIKHERPSVPVIIISSHENPEHLLQAINLQLEGYLTKPLNIQKLFSNLQQQALLLRARRLANQQSRLLSGVNMAIQYLLSADANQDAVDFALQEMAKAARADKIFLYRYQEIMPDERDLLLISGFAGGEMVLRFLDGAEPDMPELPCLDRWYSVLSQGKSISGPRSAFPAEERYILDAMHVRSLLLTPIFEEGNLWGFACLCDMQRERPWSDAETSMVMTAARGLGSFMGRLKLEDERRDARKSLELANVQWRETFDTIPDMVTVLDTSHQMVHVNKAARERMDICESGSGSLIGPCFQHLHGASHPPEGCPHSLLLKDHKPHEAEVFIPKLNCYLHVTVNPTFDADGNLVGSVHVARDVTKRREMEDKLRYLSTHDEMTKLYNRAFFEAEIEQLEKGRFAPLSVVIADLDGLKEANDSFGHDAGDGLIRAAADLLREIFRAGDVIARIGGDEFAVILKGVGEELLETIMLRARQIADEDHLSEDGLKVSFSMGSATTASPSRLQDAIKAADMAMYQDKRARKLK</sequence>
<feature type="modified residue" description="4-aspartylphosphate" evidence="3">
    <location>
        <position position="69"/>
    </location>
</feature>
<evidence type="ECO:0000259" key="5">
    <source>
        <dbReference type="PROSITE" id="PS50113"/>
    </source>
</evidence>
<dbReference type="InterPro" id="IPR052155">
    <property type="entry name" value="Biofilm_reg_signaling"/>
</dbReference>
<name>A0A1T4R0K8_9BACT</name>
<dbReference type="SUPFAM" id="SSF55785">
    <property type="entry name" value="PYP-like sensor domain (PAS domain)"/>
    <property type="match status" value="1"/>
</dbReference>
<dbReference type="NCBIfam" id="TIGR00254">
    <property type="entry name" value="GGDEF"/>
    <property type="match status" value="1"/>
</dbReference>
<keyword evidence="2" id="KW-0418">Kinase</keyword>
<proteinExistence type="predicted"/>
<dbReference type="RefSeq" id="WP_078790863.1">
    <property type="nucleotide sequence ID" value="NZ_FUWR01000016.1"/>
</dbReference>
<dbReference type="Pfam" id="PF08448">
    <property type="entry name" value="PAS_4"/>
    <property type="match status" value="1"/>
</dbReference>
<dbReference type="SMART" id="SM00267">
    <property type="entry name" value="GGDEF"/>
    <property type="match status" value="1"/>
</dbReference>
<dbReference type="CDD" id="cd17536">
    <property type="entry name" value="REC_YesN-like"/>
    <property type="match status" value="1"/>
</dbReference>
<keyword evidence="8" id="KW-1185">Reference proteome</keyword>
<accession>A0A1T4R0K8</accession>
<feature type="domain" description="Response regulatory" evidence="4">
    <location>
        <begin position="20"/>
        <end position="134"/>
    </location>
</feature>
<keyword evidence="1" id="KW-0808">Transferase</keyword>
<dbReference type="SMART" id="SM00448">
    <property type="entry name" value="REC"/>
    <property type="match status" value="1"/>
</dbReference>
<dbReference type="Pfam" id="PF01590">
    <property type="entry name" value="GAF"/>
    <property type="match status" value="1"/>
</dbReference>
<dbReference type="Gene3D" id="3.30.450.20">
    <property type="entry name" value="PAS domain"/>
    <property type="match status" value="1"/>
</dbReference>
<gene>
    <name evidence="7" type="ORF">SAMN02745119_02606</name>
</gene>
<feature type="domain" description="PAC" evidence="5">
    <location>
        <begin position="403"/>
        <end position="454"/>
    </location>
</feature>
<dbReference type="Pfam" id="PF00072">
    <property type="entry name" value="Response_reg"/>
    <property type="match status" value="1"/>
</dbReference>
<evidence type="ECO:0000259" key="4">
    <source>
        <dbReference type="PROSITE" id="PS50110"/>
    </source>
</evidence>
<dbReference type="Pfam" id="PF00990">
    <property type="entry name" value="GGDEF"/>
    <property type="match status" value="1"/>
</dbReference>
<dbReference type="InterPro" id="IPR000700">
    <property type="entry name" value="PAS-assoc_C"/>
</dbReference>
<reference evidence="8" key="1">
    <citation type="submission" date="2017-02" db="EMBL/GenBank/DDBJ databases">
        <authorList>
            <person name="Varghese N."/>
            <person name="Submissions S."/>
        </authorList>
    </citation>
    <scope>NUCLEOTIDE SEQUENCE [LARGE SCALE GENOMIC DNA]</scope>
    <source>
        <strain evidence="8">ATCC BAA-34</strain>
    </source>
</reference>
<feature type="domain" description="GGDEF" evidence="6">
    <location>
        <begin position="483"/>
        <end position="607"/>
    </location>
</feature>
<dbReference type="SUPFAM" id="SSF55073">
    <property type="entry name" value="Nucleotide cyclase"/>
    <property type="match status" value="1"/>
</dbReference>
<dbReference type="SUPFAM" id="SSF55781">
    <property type="entry name" value="GAF domain-like"/>
    <property type="match status" value="1"/>
</dbReference>
<keyword evidence="3" id="KW-0597">Phosphoprotein</keyword>
<dbReference type="Proteomes" id="UP000190102">
    <property type="component" value="Unassembled WGS sequence"/>
</dbReference>
<dbReference type="PROSITE" id="PS50110">
    <property type="entry name" value="RESPONSE_REGULATORY"/>
    <property type="match status" value="1"/>
</dbReference>
<dbReference type="InterPro" id="IPR011006">
    <property type="entry name" value="CheY-like_superfamily"/>
</dbReference>
<dbReference type="InterPro" id="IPR003018">
    <property type="entry name" value="GAF"/>
</dbReference>
<dbReference type="InterPro" id="IPR000160">
    <property type="entry name" value="GGDEF_dom"/>
</dbReference>
<organism evidence="7 8">
    <name type="scientific">Trichlorobacter thiogenes</name>
    <dbReference type="NCBI Taxonomy" id="115783"/>
    <lineage>
        <taxon>Bacteria</taxon>
        <taxon>Pseudomonadati</taxon>
        <taxon>Thermodesulfobacteriota</taxon>
        <taxon>Desulfuromonadia</taxon>
        <taxon>Geobacterales</taxon>
        <taxon>Geobacteraceae</taxon>
        <taxon>Trichlorobacter</taxon>
    </lineage>
</organism>